<accession>F8PQ60</accession>
<feature type="transmembrane region" description="Helical" evidence="1">
    <location>
        <begin position="126"/>
        <end position="145"/>
    </location>
</feature>
<evidence type="ECO:0000256" key="1">
    <source>
        <dbReference type="SAM" id="Phobius"/>
    </source>
</evidence>
<keyword evidence="1" id="KW-1133">Transmembrane helix</keyword>
<feature type="transmembrane region" description="Helical" evidence="1">
    <location>
        <begin position="222"/>
        <end position="240"/>
    </location>
</feature>
<gene>
    <name evidence="3" type="ORF">SERLA73DRAFT_158808</name>
</gene>
<dbReference type="Pfam" id="PF20151">
    <property type="entry name" value="DUF6533"/>
    <property type="match status" value="1"/>
</dbReference>
<feature type="transmembrane region" description="Helical" evidence="1">
    <location>
        <begin position="55"/>
        <end position="76"/>
    </location>
</feature>
<dbReference type="Proteomes" id="UP000008063">
    <property type="component" value="Unassembled WGS sequence"/>
</dbReference>
<dbReference type="EMBL" id="GL945477">
    <property type="protein sequence ID" value="EGO01525.1"/>
    <property type="molecule type" value="Genomic_DNA"/>
</dbReference>
<evidence type="ECO:0000259" key="2">
    <source>
        <dbReference type="Pfam" id="PF20151"/>
    </source>
</evidence>
<keyword evidence="4" id="KW-1185">Reference proteome</keyword>
<proteinExistence type="predicted"/>
<evidence type="ECO:0000313" key="4">
    <source>
        <dbReference type="Proteomes" id="UP000008063"/>
    </source>
</evidence>
<keyword evidence="1" id="KW-0812">Transmembrane</keyword>
<dbReference type="HOGENOM" id="CLU_035509_15_0_1"/>
<sequence>MHPHKGLEVHASWEIANILQITRFCQLSAAVVALYDHALLMQREMDLIWRRQWSLITFLYVVIRYAGDVVLVAGAVSLRCQMHGIFCIFTPMGIQLQIWGSLVFLLAMQATFILRVYAMYRQSKKIIFFLSFLLLVEGIIGSIIIGTGSHYHGPVKIVSEPIPGVHMCSLKGIESTETVGPYTTIIGFECIIFALTAWASFRHARQQHEATGRWKISAVMMAVVKDSAYSFPLVVASSAIEMALDLVIPELYLGMLTSTSNSFLVILSTRMVINLRESFSTSPIARVDGMALDTFPTSSQASADDAVFRTTLQFTSVHSPAESAGNIVA</sequence>
<keyword evidence="1" id="KW-0472">Membrane</keyword>
<dbReference type="AlphaFoldDB" id="F8PQ60"/>
<organism evidence="4">
    <name type="scientific">Serpula lacrymans var. lacrymans (strain S7.3)</name>
    <name type="common">Dry rot fungus</name>
    <dbReference type="NCBI Taxonomy" id="936435"/>
    <lineage>
        <taxon>Eukaryota</taxon>
        <taxon>Fungi</taxon>
        <taxon>Dikarya</taxon>
        <taxon>Basidiomycota</taxon>
        <taxon>Agaricomycotina</taxon>
        <taxon>Agaricomycetes</taxon>
        <taxon>Agaricomycetidae</taxon>
        <taxon>Boletales</taxon>
        <taxon>Coniophorineae</taxon>
        <taxon>Serpulaceae</taxon>
        <taxon>Serpula</taxon>
    </lineage>
</organism>
<dbReference type="InParanoid" id="F8PQ60"/>
<reference evidence="4" key="1">
    <citation type="journal article" date="2011" name="Science">
        <title>The plant cell wall-decomposing machinery underlies the functional diversity of forest fungi.</title>
        <authorList>
            <person name="Eastwood D.C."/>
            <person name="Floudas D."/>
            <person name="Binder M."/>
            <person name="Majcherczyk A."/>
            <person name="Schneider P."/>
            <person name="Aerts A."/>
            <person name="Asiegbu F.O."/>
            <person name="Baker S.E."/>
            <person name="Barry K."/>
            <person name="Bendiksby M."/>
            <person name="Blumentritt M."/>
            <person name="Coutinho P.M."/>
            <person name="Cullen D."/>
            <person name="de Vries R.P."/>
            <person name="Gathman A."/>
            <person name="Goodell B."/>
            <person name="Henrissat B."/>
            <person name="Ihrmark K."/>
            <person name="Kauserud H."/>
            <person name="Kohler A."/>
            <person name="LaButti K."/>
            <person name="Lapidus A."/>
            <person name="Lavin J.L."/>
            <person name="Lee Y.-H."/>
            <person name="Lindquist E."/>
            <person name="Lilly W."/>
            <person name="Lucas S."/>
            <person name="Morin E."/>
            <person name="Murat C."/>
            <person name="Oguiza J.A."/>
            <person name="Park J."/>
            <person name="Pisabarro A.G."/>
            <person name="Riley R."/>
            <person name="Rosling A."/>
            <person name="Salamov A."/>
            <person name="Schmidt O."/>
            <person name="Schmutz J."/>
            <person name="Skrede I."/>
            <person name="Stenlid J."/>
            <person name="Wiebenga A."/>
            <person name="Xie X."/>
            <person name="Kuees U."/>
            <person name="Hibbett D.S."/>
            <person name="Hoffmeister D."/>
            <person name="Hoegberg N."/>
            <person name="Martin F."/>
            <person name="Grigoriev I.V."/>
            <person name="Watkinson S.C."/>
        </authorList>
    </citation>
    <scope>NUCLEOTIDE SEQUENCE [LARGE SCALE GENOMIC DNA]</scope>
    <source>
        <strain evidence="4">strain S7.3</strain>
    </source>
</reference>
<protein>
    <recommendedName>
        <fullName evidence="2">DUF6533 domain-containing protein</fullName>
    </recommendedName>
</protein>
<feature type="transmembrane region" description="Helical" evidence="1">
    <location>
        <begin position="252"/>
        <end position="273"/>
    </location>
</feature>
<feature type="transmembrane region" description="Helical" evidence="1">
    <location>
        <begin position="179"/>
        <end position="201"/>
    </location>
</feature>
<dbReference type="OrthoDB" id="3038503at2759"/>
<dbReference type="InterPro" id="IPR045340">
    <property type="entry name" value="DUF6533"/>
</dbReference>
<name>F8PQ60_SERL3</name>
<dbReference type="OMA" id="WEIANIL"/>
<feature type="transmembrane region" description="Helical" evidence="1">
    <location>
        <begin position="96"/>
        <end position="114"/>
    </location>
</feature>
<evidence type="ECO:0000313" key="3">
    <source>
        <dbReference type="EMBL" id="EGO01525.1"/>
    </source>
</evidence>
<feature type="domain" description="DUF6533" evidence="2">
    <location>
        <begin position="25"/>
        <end position="67"/>
    </location>
</feature>